<dbReference type="EMBL" id="FNNI01000006">
    <property type="protein sequence ID" value="SDX60965.1"/>
    <property type="molecule type" value="Genomic_DNA"/>
</dbReference>
<reference evidence="1 2" key="1">
    <citation type="submission" date="2016-10" db="EMBL/GenBank/DDBJ databases">
        <authorList>
            <person name="de Groot N.N."/>
        </authorList>
    </citation>
    <scope>NUCLEOTIDE SEQUENCE [LARGE SCALE GENOMIC DNA]</scope>
    <source>
        <strain evidence="1 2">DSM 19219</strain>
    </source>
</reference>
<protein>
    <submittedName>
        <fullName evidence="1">Uncharacterized protein</fullName>
    </submittedName>
</protein>
<proteinExistence type="predicted"/>
<dbReference type="AlphaFoldDB" id="A0A1H3D3L4"/>
<sequence>MGYLLPFDKGSVEATLTAARPFLQVCLNLAKSQATISTRQSIGTEIKA</sequence>
<organism evidence="1 2">
    <name type="scientific">Aidingimonas halophila</name>
    <dbReference type="NCBI Taxonomy" id="574349"/>
    <lineage>
        <taxon>Bacteria</taxon>
        <taxon>Pseudomonadati</taxon>
        <taxon>Pseudomonadota</taxon>
        <taxon>Gammaproteobacteria</taxon>
        <taxon>Oceanospirillales</taxon>
        <taxon>Halomonadaceae</taxon>
        <taxon>Aidingimonas</taxon>
    </lineage>
</organism>
<evidence type="ECO:0000313" key="1">
    <source>
        <dbReference type="EMBL" id="SDX60965.1"/>
    </source>
</evidence>
<dbReference type="Proteomes" id="UP000198500">
    <property type="component" value="Unassembled WGS sequence"/>
</dbReference>
<gene>
    <name evidence="1" type="ORF">SAMN05443545_106180</name>
</gene>
<accession>A0A1H3D3L4</accession>
<evidence type="ECO:0000313" key="2">
    <source>
        <dbReference type="Proteomes" id="UP000198500"/>
    </source>
</evidence>
<name>A0A1H3D3L4_9GAMM</name>
<keyword evidence="2" id="KW-1185">Reference proteome</keyword>